<dbReference type="PANTHER" id="PTHR30466">
    <property type="entry name" value="FLAVIN REDUCTASE"/>
    <property type="match status" value="1"/>
</dbReference>
<dbReference type="OrthoDB" id="9792858at2"/>
<keyword evidence="5" id="KW-1185">Reference proteome</keyword>
<dbReference type="SUPFAM" id="SSF50475">
    <property type="entry name" value="FMN-binding split barrel"/>
    <property type="match status" value="1"/>
</dbReference>
<dbReference type="InterPro" id="IPR012349">
    <property type="entry name" value="Split_barrel_FMN-bd"/>
</dbReference>
<dbReference type="GO" id="GO:0010181">
    <property type="term" value="F:FMN binding"/>
    <property type="evidence" value="ECO:0007669"/>
    <property type="project" value="InterPro"/>
</dbReference>
<keyword evidence="4" id="KW-0503">Monooxygenase</keyword>
<dbReference type="EMBL" id="RJKE01000001">
    <property type="protein sequence ID" value="ROO86025.1"/>
    <property type="molecule type" value="Genomic_DNA"/>
</dbReference>
<evidence type="ECO:0000259" key="3">
    <source>
        <dbReference type="SMART" id="SM00903"/>
    </source>
</evidence>
<dbReference type="InterPro" id="IPR002563">
    <property type="entry name" value="Flavin_Rdtase-like_dom"/>
</dbReference>
<comment type="similarity">
    <text evidence="1">Belongs to the non-flavoprotein flavin reductase family.</text>
</comment>
<name>A0A3N1CXP6_9ACTN</name>
<keyword evidence="2" id="KW-0560">Oxidoreductase</keyword>
<dbReference type="Pfam" id="PF01613">
    <property type="entry name" value="Flavin_Reduct"/>
    <property type="match status" value="1"/>
</dbReference>
<dbReference type="AlphaFoldDB" id="A0A3N1CXP6"/>
<reference evidence="4 5" key="1">
    <citation type="submission" date="2018-11" db="EMBL/GenBank/DDBJ databases">
        <title>Sequencing the genomes of 1000 actinobacteria strains.</title>
        <authorList>
            <person name="Klenk H.-P."/>
        </authorList>
    </citation>
    <scope>NUCLEOTIDE SEQUENCE [LARGE SCALE GENOMIC DNA]</scope>
    <source>
        <strain evidence="4 5">DSM 44254</strain>
    </source>
</reference>
<dbReference type="GO" id="GO:0042602">
    <property type="term" value="F:riboflavin reductase (NADPH) activity"/>
    <property type="evidence" value="ECO:0007669"/>
    <property type="project" value="TreeGrafter"/>
</dbReference>
<sequence>MRVAPQLFREVAGHFATGVCVVTAEDPDTGPHGMTLNSLTTVSADPATLLICLNRASTTHEVVARAGRFGVNILAAGQQDVAALFATRDDDKFRDLDWTRSPSGTPLLTGGVAHLECAVLHRHDVHSHTVVIGEVITAAAAGGPPLVFHRSRMSAPFPG</sequence>
<proteinExistence type="inferred from homology"/>
<dbReference type="GO" id="GO:0004497">
    <property type="term" value="F:monooxygenase activity"/>
    <property type="evidence" value="ECO:0007669"/>
    <property type="project" value="UniProtKB-KW"/>
</dbReference>
<protein>
    <submittedName>
        <fullName evidence="4">3-hydroxy-9,10-secoandrosta-1,3,5(10)-triene-9, 17-dione monooxygenase reductase component</fullName>
    </submittedName>
</protein>
<organism evidence="4 5">
    <name type="scientific">Actinocorallia herbida</name>
    <dbReference type="NCBI Taxonomy" id="58109"/>
    <lineage>
        <taxon>Bacteria</taxon>
        <taxon>Bacillati</taxon>
        <taxon>Actinomycetota</taxon>
        <taxon>Actinomycetes</taxon>
        <taxon>Streptosporangiales</taxon>
        <taxon>Thermomonosporaceae</taxon>
        <taxon>Actinocorallia</taxon>
    </lineage>
</organism>
<dbReference type="InterPro" id="IPR050268">
    <property type="entry name" value="NADH-dep_flavin_reductase"/>
</dbReference>
<dbReference type="SMART" id="SM00903">
    <property type="entry name" value="Flavin_Reduct"/>
    <property type="match status" value="1"/>
</dbReference>
<dbReference type="Gene3D" id="2.30.110.10">
    <property type="entry name" value="Electron Transport, Fmn-binding Protein, Chain A"/>
    <property type="match status" value="1"/>
</dbReference>
<evidence type="ECO:0000313" key="5">
    <source>
        <dbReference type="Proteomes" id="UP000272400"/>
    </source>
</evidence>
<dbReference type="Proteomes" id="UP000272400">
    <property type="component" value="Unassembled WGS sequence"/>
</dbReference>
<evidence type="ECO:0000256" key="1">
    <source>
        <dbReference type="ARBA" id="ARBA00008898"/>
    </source>
</evidence>
<feature type="domain" description="Flavin reductase like" evidence="3">
    <location>
        <begin position="12"/>
        <end position="155"/>
    </location>
</feature>
<dbReference type="RefSeq" id="WP_123665466.1">
    <property type="nucleotide sequence ID" value="NZ_RJKE01000001.1"/>
</dbReference>
<evidence type="ECO:0000313" key="4">
    <source>
        <dbReference type="EMBL" id="ROO86025.1"/>
    </source>
</evidence>
<accession>A0A3N1CXP6</accession>
<evidence type="ECO:0000256" key="2">
    <source>
        <dbReference type="ARBA" id="ARBA00023002"/>
    </source>
</evidence>
<comment type="caution">
    <text evidence="4">The sequence shown here is derived from an EMBL/GenBank/DDBJ whole genome shotgun (WGS) entry which is preliminary data.</text>
</comment>
<dbReference type="PANTHER" id="PTHR30466:SF11">
    <property type="entry name" value="FLAVIN-DEPENDENT MONOOXYGENASE, REDUCTASE SUBUNIT HSAB"/>
    <property type="match status" value="1"/>
</dbReference>
<gene>
    <name evidence="4" type="ORF">EDD29_3586</name>
</gene>